<dbReference type="Proteomes" id="UP000053372">
    <property type="component" value="Unassembled WGS sequence"/>
</dbReference>
<evidence type="ECO:0000313" key="12">
    <source>
        <dbReference type="EMBL" id="KST62761.1"/>
    </source>
</evidence>
<dbReference type="InterPro" id="IPR016123">
    <property type="entry name" value="Mog1/PsbP_a/b/a-sand"/>
</dbReference>
<gene>
    <name evidence="12" type="ORF">BC008_38730</name>
</gene>
<dbReference type="CDD" id="cd14014">
    <property type="entry name" value="STKc_PknB_like"/>
    <property type="match status" value="1"/>
</dbReference>
<dbReference type="Pfam" id="PF00069">
    <property type="entry name" value="Pkinase"/>
    <property type="match status" value="1"/>
</dbReference>
<comment type="caution">
    <text evidence="12">The sequence shown here is derived from an EMBL/GenBank/DDBJ whole genome shotgun (WGS) entry which is preliminary data.</text>
</comment>
<name>A0A0V7ZDX4_9CYAN</name>
<dbReference type="PROSITE" id="PS00107">
    <property type="entry name" value="PROTEIN_KINASE_ATP"/>
    <property type="match status" value="1"/>
</dbReference>
<dbReference type="EMBL" id="LMTZ01000151">
    <property type="protein sequence ID" value="KST62761.1"/>
    <property type="molecule type" value="Genomic_DNA"/>
</dbReference>
<dbReference type="SUPFAM" id="SSF56112">
    <property type="entry name" value="Protein kinase-like (PK-like)"/>
    <property type="match status" value="1"/>
</dbReference>
<dbReference type="PROSITE" id="PS50011">
    <property type="entry name" value="PROTEIN_KINASE_DOM"/>
    <property type="match status" value="1"/>
</dbReference>
<dbReference type="SUPFAM" id="SSF55724">
    <property type="entry name" value="Mog1p/PsbP-like"/>
    <property type="match status" value="1"/>
</dbReference>
<evidence type="ECO:0000313" key="13">
    <source>
        <dbReference type="Proteomes" id="UP000053372"/>
    </source>
</evidence>
<reference evidence="12 13" key="1">
    <citation type="journal article" date="2015" name="Genome Announc.">
        <title>Draft Genome of the Euendolithic (true boring) Cyanobacterium Mastigocoleus testarum strain BC008.</title>
        <authorList>
            <person name="Guida B.S."/>
            <person name="Garcia-Pichel F."/>
        </authorList>
    </citation>
    <scope>NUCLEOTIDE SEQUENCE [LARGE SCALE GENOMIC DNA]</scope>
    <source>
        <strain evidence="12 13">BC008</strain>
    </source>
</reference>
<keyword evidence="6 9" id="KW-0067">ATP-binding</keyword>
<evidence type="ECO:0000256" key="10">
    <source>
        <dbReference type="SAM" id="Phobius"/>
    </source>
</evidence>
<evidence type="ECO:0000256" key="9">
    <source>
        <dbReference type="PROSITE-ProRule" id="PRU10141"/>
    </source>
</evidence>
<dbReference type="Gene3D" id="1.10.510.10">
    <property type="entry name" value="Transferase(Phosphotransferase) domain 1"/>
    <property type="match status" value="1"/>
</dbReference>
<dbReference type="PANTHER" id="PTHR24363:SF0">
    <property type="entry name" value="SERINE_THREONINE KINASE LIKE DOMAIN CONTAINING 1"/>
    <property type="match status" value="1"/>
</dbReference>
<dbReference type="Gene3D" id="3.30.200.20">
    <property type="entry name" value="Phosphorylase Kinase, domain 1"/>
    <property type="match status" value="1"/>
</dbReference>
<keyword evidence="13" id="KW-1185">Reference proteome</keyword>
<proteinExistence type="predicted"/>
<evidence type="ECO:0000256" key="4">
    <source>
        <dbReference type="ARBA" id="ARBA00022741"/>
    </source>
</evidence>
<keyword evidence="10" id="KW-1133">Transmembrane helix</keyword>
<evidence type="ECO:0000256" key="3">
    <source>
        <dbReference type="ARBA" id="ARBA00022679"/>
    </source>
</evidence>
<dbReference type="InterPro" id="IPR011009">
    <property type="entry name" value="Kinase-like_dom_sf"/>
</dbReference>
<dbReference type="RefSeq" id="WP_027840802.1">
    <property type="nucleotide sequence ID" value="NZ_LMTZ01000151.1"/>
</dbReference>
<organism evidence="12 13">
    <name type="scientific">Mastigocoleus testarum BC008</name>
    <dbReference type="NCBI Taxonomy" id="371196"/>
    <lineage>
        <taxon>Bacteria</taxon>
        <taxon>Bacillati</taxon>
        <taxon>Cyanobacteriota</taxon>
        <taxon>Cyanophyceae</taxon>
        <taxon>Nostocales</taxon>
        <taxon>Hapalosiphonaceae</taxon>
        <taxon>Mastigocoleus</taxon>
    </lineage>
</organism>
<dbReference type="InterPro" id="IPR000719">
    <property type="entry name" value="Prot_kinase_dom"/>
</dbReference>
<comment type="catalytic activity">
    <reaction evidence="8">
        <text>L-seryl-[protein] + ATP = O-phospho-L-seryl-[protein] + ADP + H(+)</text>
        <dbReference type="Rhea" id="RHEA:17989"/>
        <dbReference type="Rhea" id="RHEA-COMP:9863"/>
        <dbReference type="Rhea" id="RHEA-COMP:11604"/>
        <dbReference type="ChEBI" id="CHEBI:15378"/>
        <dbReference type="ChEBI" id="CHEBI:29999"/>
        <dbReference type="ChEBI" id="CHEBI:30616"/>
        <dbReference type="ChEBI" id="CHEBI:83421"/>
        <dbReference type="ChEBI" id="CHEBI:456216"/>
        <dbReference type="EC" id="2.7.11.1"/>
    </reaction>
</comment>
<dbReference type="Pfam" id="PF18933">
    <property type="entry name" value="PsbP_2"/>
    <property type="match status" value="1"/>
</dbReference>
<feature type="transmembrane region" description="Helical" evidence="10">
    <location>
        <begin position="289"/>
        <end position="310"/>
    </location>
</feature>
<dbReference type="OrthoDB" id="468998at2"/>
<evidence type="ECO:0000259" key="11">
    <source>
        <dbReference type="PROSITE" id="PS50011"/>
    </source>
</evidence>
<protein>
    <recommendedName>
        <fullName evidence="1">non-specific serine/threonine protein kinase</fullName>
        <ecNumber evidence="1">2.7.11.1</ecNumber>
    </recommendedName>
</protein>
<evidence type="ECO:0000256" key="2">
    <source>
        <dbReference type="ARBA" id="ARBA00022527"/>
    </source>
</evidence>
<keyword evidence="4 9" id="KW-0547">Nucleotide-binding</keyword>
<evidence type="ECO:0000256" key="6">
    <source>
        <dbReference type="ARBA" id="ARBA00022840"/>
    </source>
</evidence>
<accession>A0A0V7ZDX4</accession>
<evidence type="ECO:0000256" key="5">
    <source>
        <dbReference type="ARBA" id="ARBA00022777"/>
    </source>
</evidence>
<comment type="catalytic activity">
    <reaction evidence="7">
        <text>L-threonyl-[protein] + ATP = O-phospho-L-threonyl-[protein] + ADP + H(+)</text>
        <dbReference type="Rhea" id="RHEA:46608"/>
        <dbReference type="Rhea" id="RHEA-COMP:11060"/>
        <dbReference type="Rhea" id="RHEA-COMP:11605"/>
        <dbReference type="ChEBI" id="CHEBI:15378"/>
        <dbReference type="ChEBI" id="CHEBI:30013"/>
        <dbReference type="ChEBI" id="CHEBI:30616"/>
        <dbReference type="ChEBI" id="CHEBI:61977"/>
        <dbReference type="ChEBI" id="CHEBI:456216"/>
        <dbReference type="EC" id="2.7.11.1"/>
    </reaction>
</comment>
<keyword evidence="10" id="KW-0812">Transmembrane</keyword>
<dbReference type="EC" id="2.7.11.1" evidence="1"/>
<sequence length="485" mass="54973">MVGKTLDGRYKIIKQIGKGGFGVTFLAEDIKRPGNPKCVVKQFQPTRTDALTLKVGKILFDREAKNLEELGNHEQIPRLLAHFEENKQFYLVQDFIEGHDLTQELYPGKQFSETEIIELLIDILEVVAFIHKQDRIHRDIKPSNIMRRRLDGKIVLIDFGAVKQVAGVEGNQHGYTAVTRHIGTPGYMPSEQTQGNPRFCSDIYALGMIAIQGLTGLHYQQITSDTNTGEIDWQSHVKVNPKLANVIDKMVRYDFRQRYQSGEEALQAVKGLQTVTGLRPKSSSPPWKVWLGVGLVTSLITLGTIFYLLSDRSLISGRSRNSVSNNFLLYENPSYGIKIKYPENNWGIQKQDDFSGEVVKLFPGNQNQLSSCPIDVFINVNDFPEGKILSLDEYKNFALKKIQDINPNTKITDSSTSKTTLSNFRAYKLVYTRQDEGCDLRVMEVGTVRNGKVYFINYTAEEKQYSQLLPTVEKMINSFQIVEGN</sequence>
<keyword evidence="3" id="KW-0808">Transferase</keyword>
<evidence type="ECO:0000256" key="7">
    <source>
        <dbReference type="ARBA" id="ARBA00047899"/>
    </source>
</evidence>
<evidence type="ECO:0000256" key="1">
    <source>
        <dbReference type="ARBA" id="ARBA00012513"/>
    </source>
</evidence>
<keyword evidence="2" id="KW-0723">Serine/threonine-protein kinase</keyword>
<evidence type="ECO:0000256" key="8">
    <source>
        <dbReference type="ARBA" id="ARBA00048679"/>
    </source>
</evidence>
<keyword evidence="5" id="KW-0418">Kinase</keyword>
<dbReference type="AlphaFoldDB" id="A0A0V7ZDX4"/>
<feature type="binding site" evidence="9">
    <location>
        <position position="41"/>
    </location>
    <ligand>
        <name>ATP</name>
        <dbReference type="ChEBI" id="CHEBI:30616"/>
    </ligand>
</feature>
<feature type="domain" description="Protein kinase" evidence="11">
    <location>
        <begin position="10"/>
        <end position="272"/>
    </location>
</feature>
<dbReference type="SMART" id="SM00220">
    <property type="entry name" value="S_TKc"/>
    <property type="match status" value="1"/>
</dbReference>
<dbReference type="GO" id="GO:0005524">
    <property type="term" value="F:ATP binding"/>
    <property type="evidence" value="ECO:0007669"/>
    <property type="project" value="UniProtKB-UniRule"/>
</dbReference>
<dbReference type="PANTHER" id="PTHR24363">
    <property type="entry name" value="SERINE/THREONINE PROTEIN KINASE"/>
    <property type="match status" value="1"/>
</dbReference>
<keyword evidence="10" id="KW-0472">Membrane</keyword>
<dbReference type="GO" id="GO:0004674">
    <property type="term" value="F:protein serine/threonine kinase activity"/>
    <property type="evidence" value="ECO:0007669"/>
    <property type="project" value="UniProtKB-KW"/>
</dbReference>
<dbReference type="InterPro" id="IPR017441">
    <property type="entry name" value="Protein_kinase_ATP_BS"/>
</dbReference>
<dbReference type="Gene3D" id="3.40.1000.10">
    <property type="entry name" value="Mog1/PsbP, alpha/beta/alpha sandwich"/>
    <property type="match status" value="1"/>
</dbReference>